<evidence type="ECO:0000313" key="3">
    <source>
        <dbReference type="Proteomes" id="UP001224775"/>
    </source>
</evidence>
<feature type="compositionally biased region" description="Polar residues" evidence="1">
    <location>
        <begin position="97"/>
        <end position="110"/>
    </location>
</feature>
<protein>
    <submittedName>
        <fullName evidence="2">Uncharacterized protein</fullName>
    </submittedName>
</protein>
<name>A0AAD8Y9P1_9STRA</name>
<evidence type="ECO:0000313" key="2">
    <source>
        <dbReference type="EMBL" id="KAK1741532.1"/>
    </source>
</evidence>
<feature type="region of interest" description="Disordered" evidence="1">
    <location>
        <begin position="216"/>
        <end position="261"/>
    </location>
</feature>
<gene>
    <name evidence="2" type="ORF">QTG54_008010</name>
</gene>
<feature type="region of interest" description="Disordered" evidence="1">
    <location>
        <begin position="97"/>
        <end position="119"/>
    </location>
</feature>
<feature type="compositionally biased region" description="Basic residues" evidence="1">
    <location>
        <begin position="228"/>
        <end position="243"/>
    </location>
</feature>
<organism evidence="2 3">
    <name type="scientific">Skeletonema marinoi</name>
    <dbReference type="NCBI Taxonomy" id="267567"/>
    <lineage>
        <taxon>Eukaryota</taxon>
        <taxon>Sar</taxon>
        <taxon>Stramenopiles</taxon>
        <taxon>Ochrophyta</taxon>
        <taxon>Bacillariophyta</taxon>
        <taxon>Coscinodiscophyceae</taxon>
        <taxon>Thalassiosirophycidae</taxon>
        <taxon>Thalassiosirales</taxon>
        <taxon>Skeletonemataceae</taxon>
        <taxon>Skeletonema</taxon>
        <taxon>Skeletonema marinoi-dohrnii complex</taxon>
    </lineage>
</organism>
<proteinExistence type="predicted"/>
<sequence length="283" mass="31993">MTGPLINRSVSMAGNGLVFKVPLKSRLRSFSKAKHTKSEFVESRSPSYTSAYTTECTRDGPEEVVLHAPTARRLSELSSPLASFDKRRKHRIISLSRNSSSKRQTQIRSPHQSKKCMKKLPPALSGSGTTVHSPWVTPSNAQVYYPPGVMTDDCRMDFIQSVSTEEQDLPPAISPAYKFVPIEMAERMEAEEALEFSSFSSSDYDICSDEYMSSHQEWADEEATTTTKRTKSQKKDKKKKQKNHNQDVDKYSMHESHSSESPVCNWWTSLEEGIIYSQCCRGD</sequence>
<comment type="caution">
    <text evidence="2">The sequence shown here is derived from an EMBL/GenBank/DDBJ whole genome shotgun (WGS) entry which is preliminary data.</text>
</comment>
<dbReference type="EMBL" id="JATAAI010000013">
    <property type="protein sequence ID" value="KAK1741532.1"/>
    <property type="molecule type" value="Genomic_DNA"/>
</dbReference>
<evidence type="ECO:0000256" key="1">
    <source>
        <dbReference type="SAM" id="MobiDB-lite"/>
    </source>
</evidence>
<keyword evidence="3" id="KW-1185">Reference proteome</keyword>
<accession>A0AAD8Y9P1</accession>
<dbReference type="Proteomes" id="UP001224775">
    <property type="component" value="Unassembled WGS sequence"/>
</dbReference>
<feature type="compositionally biased region" description="Basic and acidic residues" evidence="1">
    <location>
        <begin position="244"/>
        <end position="258"/>
    </location>
</feature>
<dbReference type="AlphaFoldDB" id="A0AAD8Y9P1"/>
<reference evidence="2" key="1">
    <citation type="submission" date="2023-06" db="EMBL/GenBank/DDBJ databases">
        <title>Survivors Of The Sea: Transcriptome response of Skeletonema marinoi to long-term dormancy.</title>
        <authorList>
            <person name="Pinder M.I.M."/>
            <person name="Kourtchenko O."/>
            <person name="Robertson E.K."/>
            <person name="Larsson T."/>
            <person name="Maumus F."/>
            <person name="Osuna-Cruz C.M."/>
            <person name="Vancaester E."/>
            <person name="Stenow R."/>
            <person name="Vandepoele K."/>
            <person name="Ploug H."/>
            <person name="Bruchert V."/>
            <person name="Godhe A."/>
            <person name="Topel M."/>
        </authorList>
    </citation>
    <scope>NUCLEOTIDE SEQUENCE</scope>
    <source>
        <strain evidence="2">R05AC</strain>
    </source>
</reference>